<dbReference type="Pfam" id="PF20150">
    <property type="entry name" value="2EXR"/>
    <property type="match status" value="1"/>
</dbReference>
<comment type="caution">
    <text evidence="2">The sequence shown here is derived from an EMBL/GenBank/DDBJ whole genome shotgun (WGS) entry which is preliminary data.</text>
</comment>
<dbReference type="Proteomes" id="UP001163105">
    <property type="component" value="Unassembled WGS sequence"/>
</dbReference>
<evidence type="ECO:0000313" key="2">
    <source>
        <dbReference type="EMBL" id="KAJ6436150.1"/>
    </source>
</evidence>
<accession>A0AB34FAK5</accession>
<evidence type="ECO:0000313" key="3">
    <source>
        <dbReference type="Proteomes" id="UP001163105"/>
    </source>
</evidence>
<protein>
    <submittedName>
        <fullName evidence="2">RNAse P Rpr2/Rpp21/SNM1 subunit domain-containing protein</fullName>
    </submittedName>
</protein>
<sequence>MPAAAFNVPSQYRRFTLFPHLPPEIRHRVWEEYLRNRGVSFVKVELPESAWRAHYLPPLLTGTDDERNHQQLHLDEVSLAIKRETVNIPTTRARLVATYPVHLGDISNYRELHAGLSAMSRVCRESSSLVRQLTSREGTLRLETGTVVALDSSQDLITLDYLPPDLHQTDCALEIDIACPGGLDKVRRAAVRVSPMWKAARTFPAKCRTCRELHEVRDGGNCPTHVYQFLARHLPNLEEFYLMDYFVVEKSDSEKATWDILHGNRRDGGKCSANAT</sequence>
<proteinExistence type="predicted"/>
<organism evidence="2 3">
    <name type="scientific">Purpureocillium lavendulum</name>
    <dbReference type="NCBI Taxonomy" id="1247861"/>
    <lineage>
        <taxon>Eukaryota</taxon>
        <taxon>Fungi</taxon>
        <taxon>Dikarya</taxon>
        <taxon>Ascomycota</taxon>
        <taxon>Pezizomycotina</taxon>
        <taxon>Sordariomycetes</taxon>
        <taxon>Hypocreomycetidae</taxon>
        <taxon>Hypocreales</taxon>
        <taxon>Ophiocordycipitaceae</taxon>
        <taxon>Purpureocillium</taxon>
    </lineage>
</organism>
<dbReference type="EMBL" id="JAQHRD010000029">
    <property type="protein sequence ID" value="KAJ6436150.1"/>
    <property type="molecule type" value="Genomic_DNA"/>
</dbReference>
<gene>
    <name evidence="2" type="ORF">O9K51_11323</name>
</gene>
<reference evidence="2" key="1">
    <citation type="submission" date="2023-01" db="EMBL/GenBank/DDBJ databases">
        <title>The growth and conidiation of Purpureocillium lavendulum are regulated by nitrogen source and histone H3K14 acetylation.</title>
        <authorList>
            <person name="Tang P."/>
            <person name="Han J."/>
            <person name="Zhang C."/>
            <person name="Tang P."/>
            <person name="Qi F."/>
            <person name="Zhang K."/>
            <person name="Liang L."/>
        </authorList>
    </citation>
    <scope>NUCLEOTIDE SEQUENCE</scope>
    <source>
        <strain evidence="2">YMF1.00683</strain>
    </source>
</reference>
<evidence type="ECO:0000259" key="1">
    <source>
        <dbReference type="Pfam" id="PF20150"/>
    </source>
</evidence>
<name>A0AB34FAK5_9HYPO</name>
<dbReference type="InterPro" id="IPR045518">
    <property type="entry name" value="2EXR"/>
</dbReference>
<dbReference type="AlphaFoldDB" id="A0AB34FAK5"/>
<keyword evidence="3" id="KW-1185">Reference proteome</keyword>
<feature type="domain" description="2EXR" evidence="1">
    <location>
        <begin position="15"/>
        <end position="133"/>
    </location>
</feature>